<dbReference type="EMBL" id="BOMH01000106">
    <property type="protein sequence ID" value="GID71209.1"/>
    <property type="molecule type" value="Genomic_DNA"/>
</dbReference>
<protein>
    <submittedName>
        <fullName evidence="1">Uncharacterized protein</fullName>
    </submittedName>
</protein>
<dbReference type="Proteomes" id="UP000619479">
    <property type="component" value="Unassembled WGS sequence"/>
</dbReference>
<proteinExistence type="predicted"/>
<accession>A0A919MD10</accession>
<evidence type="ECO:0000313" key="1">
    <source>
        <dbReference type="EMBL" id="GID71209.1"/>
    </source>
</evidence>
<reference evidence="1" key="1">
    <citation type="submission" date="2021-01" db="EMBL/GenBank/DDBJ databases">
        <title>Whole genome shotgun sequence of Actinoplanes cyaneus NBRC 14990.</title>
        <authorList>
            <person name="Komaki H."/>
            <person name="Tamura T."/>
        </authorList>
    </citation>
    <scope>NUCLEOTIDE SEQUENCE</scope>
    <source>
        <strain evidence="1">NBRC 14990</strain>
    </source>
</reference>
<sequence>MHLFFGGGVSFAVIQAGPVVTVLLAPESITDVDQVVVDAQWQFLDEPQRALVGRLETSVVHQVVPAGGRAGASQCRGHLPPLSAVHGAAYPAIAL</sequence>
<evidence type="ECO:0000313" key="2">
    <source>
        <dbReference type="Proteomes" id="UP000619479"/>
    </source>
</evidence>
<comment type="caution">
    <text evidence="1">The sequence shown here is derived from an EMBL/GenBank/DDBJ whole genome shotgun (WGS) entry which is preliminary data.</text>
</comment>
<name>A0A919MD10_9ACTN</name>
<gene>
    <name evidence="1" type="ORF">Acy02nite_90900</name>
</gene>
<organism evidence="1 2">
    <name type="scientific">Actinoplanes cyaneus</name>
    <dbReference type="NCBI Taxonomy" id="52696"/>
    <lineage>
        <taxon>Bacteria</taxon>
        <taxon>Bacillati</taxon>
        <taxon>Actinomycetota</taxon>
        <taxon>Actinomycetes</taxon>
        <taxon>Micromonosporales</taxon>
        <taxon>Micromonosporaceae</taxon>
        <taxon>Actinoplanes</taxon>
    </lineage>
</organism>
<dbReference type="AlphaFoldDB" id="A0A919MD10"/>
<keyword evidence="2" id="KW-1185">Reference proteome</keyword>